<dbReference type="EMBL" id="MU002293">
    <property type="protein sequence ID" value="KAF2787659.1"/>
    <property type="molecule type" value="Genomic_DNA"/>
</dbReference>
<sequence length="54" mass="6036">PILYLFFNAQLVGKAVNKTKGALRFVNNYTRWTVGDSVEENMDVLQHAVVPSAL</sequence>
<evidence type="ECO:0000313" key="2">
    <source>
        <dbReference type="Proteomes" id="UP000799757"/>
    </source>
</evidence>
<keyword evidence="2" id="KW-1185">Reference proteome</keyword>
<protein>
    <submittedName>
        <fullName evidence="1">Uncharacterized protein</fullName>
    </submittedName>
</protein>
<dbReference type="OrthoDB" id="3261222at2759"/>
<accession>A0A6A6WU85</accession>
<feature type="non-terminal residue" evidence="1">
    <location>
        <position position="1"/>
    </location>
</feature>
<organism evidence="1 2">
    <name type="scientific">Melanomma pulvis-pyrius CBS 109.77</name>
    <dbReference type="NCBI Taxonomy" id="1314802"/>
    <lineage>
        <taxon>Eukaryota</taxon>
        <taxon>Fungi</taxon>
        <taxon>Dikarya</taxon>
        <taxon>Ascomycota</taxon>
        <taxon>Pezizomycotina</taxon>
        <taxon>Dothideomycetes</taxon>
        <taxon>Pleosporomycetidae</taxon>
        <taxon>Pleosporales</taxon>
        <taxon>Melanommataceae</taxon>
        <taxon>Melanomma</taxon>
    </lineage>
</organism>
<dbReference type="Proteomes" id="UP000799757">
    <property type="component" value="Unassembled WGS sequence"/>
</dbReference>
<gene>
    <name evidence="1" type="ORF">K505DRAFT_257199</name>
</gene>
<reference evidence="1" key="1">
    <citation type="journal article" date="2020" name="Stud. Mycol.">
        <title>101 Dothideomycetes genomes: a test case for predicting lifestyles and emergence of pathogens.</title>
        <authorList>
            <person name="Haridas S."/>
            <person name="Albert R."/>
            <person name="Binder M."/>
            <person name="Bloem J."/>
            <person name="Labutti K."/>
            <person name="Salamov A."/>
            <person name="Andreopoulos B."/>
            <person name="Baker S."/>
            <person name="Barry K."/>
            <person name="Bills G."/>
            <person name="Bluhm B."/>
            <person name="Cannon C."/>
            <person name="Castanera R."/>
            <person name="Culley D."/>
            <person name="Daum C."/>
            <person name="Ezra D."/>
            <person name="Gonzalez J."/>
            <person name="Henrissat B."/>
            <person name="Kuo A."/>
            <person name="Liang C."/>
            <person name="Lipzen A."/>
            <person name="Lutzoni F."/>
            <person name="Magnuson J."/>
            <person name="Mondo S."/>
            <person name="Nolan M."/>
            <person name="Ohm R."/>
            <person name="Pangilinan J."/>
            <person name="Park H.-J."/>
            <person name="Ramirez L."/>
            <person name="Alfaro M."/>
            <person name="Sun H."/>
            <person name="Tritt A."/>
            <person name="Yoshinaga Y."/>
            <person name="Zwiers L.-H."/>
            <person name="Turgeon B."/>
            <person name="Goodwin S."/>
            <person name="Spatafora J."/>
            <person name="Crous P."/>
            <person name="Grigoriev I."/>
        </authorList>
    </citation>
    <scope>NUCLEOTIDE SEQUENCE</scope>
    <source>
        <strain evidence="1">CBS 109.77</strain>
    </source>
</reference>
<name>A0A6A6WU85_9PLEO</name>
<evidence type="ECO:0000313" key="1">
    <source>
        <dbReference type="EMBL" id="KAF2787659.1"/>
    </source>
</evidence>
<dbReference type="AlphaFoldDB" id="A0A6A6WU85"/>
<proteinExistence type="predicted"/>